<name>A0A368W2A3_9ACTN</name>
<dbReference type="EMBL" id="QPJC01000002">
    <property type="protein sequence ID" value="RCW46108.1"/>
    <property type="molecule type" value="Genomic_DNA"/>
</dbReference>
<sequence>MADLAPETRIVLLAAGLVFLWALSLGVVKYAQIRQSPNAVAHPYIDIAHRSALLYAFAIGLIAVFAELSDWPTWVDLTAALVQIAFFVAAIASYQWHGLRRDTDNQLRDPSPAIGWFMVALIVGEIGGFAVLLAGFVHAWA</sequence>
<comment type="caution">
    <text evidence="2">The sequence shown here is derived from an EMBL/GenBank/DDBJ whole genome shotgun (WGS) entry which is preliminary data.</text>
</comment>
<dbReference type="Proteomes" id="UP000253495">
    <property type="component" value="Unassembled WGS sequence"/>
</dbReference>
<feature type="transmembrane region" description="Helical" evidence="1">
    <location>
        <begin position="12"/>
        <end position="31"/>
    </location>
</feature>
<organism evidence="2 3">
    <name type="scientific">Halopolyspora algeriensis</name>
    <dbReference type="NCBI Taxonomy" id="1500506"/>
    <lineage>
        <taxon>Bacteria</taxon>
        <taxon>Bacillati</taxon>
        <taxon>Actinomycetota</taxon>
        <taxon>Actinomycetes</taxon>
        <taxon>Actinomycetes incertae sedis</taxon>
        <taxon>Halopolyspora</taxon>
    </lineage>
</organism>
<evidence type="ECO:0000313" key="3">
    <source>
        <dbReference type="Proteomes" id="UP000253495"/>
    </source>
</evidence>
<evidence type="ECO:0008006" key="4">
    <source>
        <dbReference type="Google" id="ProtNLM"/>
    </source>
</evidence>
<feature type="transmembrane region" description="Helical" evidence="1">
    <location>
        <begin position="52"/>
        <end position="68"/>
    </location>
</feature>
<feature type="transmembrane region" description="Helical" evidence="1">
    <location>
        <begin position="74"/>
        <end position="94"/>
    </location>
</feature>
<protein>
    <recommendedName>
        <fullName evidence="4">Integral membrane protein</fullName>
    </recommendedName>
</protein>
<gene>
    <name evidence="2" type="ORF">DFQ14_102410</name>
</gene>
<keyword evidence="1" id="KW-0812">Transmembrane</keyword>
<keyword evidence="1" id="KW-1133">Transmembrane helix</keyword>
<feature type="transmembrane region" description="Helical" evidence="1">
    <location>
        <begin position="114"/>
        <end position="140"/>
    </location>
</feature>
<reference evidence="2 3" key="1">
    <citation type="submission" date="2018-07" db="EMBL/GenBank/DDBJ databases">
        <title>Genomic Encyclopedia of Type Strains, Phase III (KMG-III): the genomes of soil and plant-associated and newly described type strains.</title>
        <authorList>
            <person name="Whitman W."/>
        </authorList>
    </citation>
    <scope>NUCLEOTIDE SEQUENCE [LARGE SCALE GENOMIC DNA]</scope>
    <source>
        <strain evidence="2 3">CECT 8575</strain>
    </source>
</reference>
<dbReference type="AlphaFoldDB" id="A0A368W2A3"/>
<proteinExistence type="predicted"/>
<evidence type="ECO:0000313" key="2">
    <source>
        <dbReference type="EMBL" id="RCW46108.1"/>
    </source>
</evidence>
<evidence type="ECO:0000256" key="1">
    <source>
        <dbReference type="SAM" id="Phobius"/>
    </source>
</evidence>
<accession>A0A368W2A3</accession>
<keyword evidence="1" id="KW-0472">Membrane</keyword>
<keyword evidence="3" id="KW-1185">Reference proteome</keyword>